<dbReference type="PANTHER" id="PTHR48207">
    <property type="entry name" value="SUCCINATE--HYDROXYMETHYLGLUTARATE COA-TRANSFERASE"/>
    <property type="match status" value="1"/>
</dbReference>
<organism evidence="3 4">
    <name type="scientific">Halioglobus japonicus</name>
    <dbReference type="NCBI Taxonomy" id="930805"/>
    <lineage>
        <taxon>Bacteria</taxon>
        <taxon>Pseudomonadati</taxon>
        <taxon>Pseudomonadota</taxon>
        <taxon>Gammaproteobacteria</taxon>
        <taxon>Cellvibrionales</taxon>
        <taxon>Halieaceae</taxon>
        <taxon>Halioglobus</taxon>
    </lineage>
</organism>
<keyword evidence="4" id="KW-1185">Reference proteome</keyword>
<evidence type="ECO:0000256" key="1">
    <source>
        <dbReference type="ARBA" id="ARBA00022679"/>
    </source>
</evidence>
<comment type="caution">
    <text evidence="3">The sequence shown here is derived from an EMBL/GenBank/DDBJ whole genome shotgun (WGS) entry which is preliminary data.</text>
</comment>
<gene>
    <name evidence="3" type="ORF">C0029_13310</name>
</gene>
<keyword evidence="1 3" id="KW-0808">Transferase</keyword>
<dbReference type="InterPro" id="IPR050483">
    <property type="entry name" value="CoA-transferase_III_domain"/>
</dbReference>
<dbReference type="AlphaFoldDB" id="A0AAP8SMN7"/>
<dbReference type="InterPro" id="IPR003673">
    <property type="entry name" value="CoA-Trfase_fam_III"/>
</dbReference>
<dbReference type="Gene3D" id="3.40.50.10540">
    <property type="entry name" value="Crotonobetainyl-coa:carnitine coa-transferase, domain 1"/>
    <property type="match status" value="1"/>
</dbReference>
<protein>
    <submittedName>
        <fullName evidence="3">CoA transferase</fullName>
    </submittedName>
</protein>
<sequence>MMGALSHIRVLDLSRILAGPWASQMLGDLGADVIKVENPAGGDDTRRWGPPYMADEHGEATAEAAYYLCANRNKRSVCIDMKAPEGQAQLRELAAQSDVLIENFKVGGAAKYGLDYASLSAINPRLVYCSITGFGQTGPLANRPGYDFLVQAMGGLMSVTGERDGKPGAGPQKVGVALTDIMTGLYAVIGIQAALAEREHSGLGQHVDLALLDVTAATLANQATNYLVGGMNPTRLGNAHPNIVPYQSFVASDGHLIVAVGNDGQFRRYVEVLGVPELADDARFSTNSQRVANRDALVPLLQARMLERGKDEWIALLEQAGVPAGPINTVAEVFAEPQIQARDMQVNLSHPLNPDLQLAGNPIKLSRTPVEYRRPPPQLGEHTDEVI</sequence>
<dbReference type="EMBL" id="PKUR01000003">
    <property type="protein sequence ID" value="PLW85591.1"/>
    <property type="molecule type" value="Genomic_DNA"/>
</dbReference>
<evidence type="ECO:0000256" key="2">
    <source>
        <dbReference type="SAM" id="MobiDB-lite"/>
    </source>
</evidence>
<dbReference type="InterPro" id="IPR044855">
    <property type="entry name" value="CoA-Trfase_III_dom3_sf"/>
</dbReference>
<dbReference type="InterPro" id="IPR023606">
    <property type="entry name" value="CoA-Trfase_III_dom_1_sf"/>
</dbReference>
<accession>A0AAP8SMN7</accession>
<dbReference type="Gene3D" id="3.30.1540.10">
    <property type="entry name" value="formyl-coa transferase, domain 3"/>
    <property type="match status" value="1"/>
</dbReference>
<proteinExistence type="predicted"/>
<dbReference type="SUPFAM" id="SSF89796">
    <property type="entry name" value="CoA-transferase family III (CaiB/BaiF)"/>
    <property type="match status" value="1"/>
</dbReference>
<reference evidence="3 4" key="1">
    <citation type="submission" date="2018-01" db="EMBL/GenBank/DDBJ databases">
        <title>The draft genome sequence of Halioglobus japonicus S1-36.</title>
        <authorList>
            <person name="Du Z.-J."/>
            <person name="Shi M.-J."/>
        </authorList>
    </citation>
    <scope>NUCLEOTIDE SEQUENCE [LARGE SCALE GENOMIC DNA]</scope>
    <source>
        <strain evidence="3 4">S1-36</strain>
    </source>
</reference>
<evidence type="ECO:0000313" key="3">
    <source>
        <dbReference type="EMBL" id="PLW85591.1"/>
    </source>
</evidence>
<dbReference type="GO" id="GO:0008410">
    <property type="term" value="F:CoA-transferase activity"/>
    <property type="evidence" value="ECO:0007669"/>
    <property type="project" value="TreeGrafter"/>
</dbReference>
<name>A0AAP8SMN7_9GAMM</name>
<dbReference type="Pfam" id="PF02515">
    <property type="entry name" value="CoA_transf_3"/>
    <property type="match status" value="1"/>
</dbReference>
<feature type="region of interest" description="Disordered" evidence="2">
    <location>
        <begin position="367"/>
        <end position="387"/>
    </location>
</feature>
<evidence type="ECO:0000313" key="4">
    <source>
        <dbReference type="Proteomes" id="UP000235162"/>
    </source>
</evidence>
<dbReference type="PANTHER" id="PTHR48207:SF3">
    <property type="entry name" value="SUCCINATE--HYDROXYMETHYLGLUTARATE COA-TRANSFERASE"/>
    <property type="match status" value="1"/>
</dbReference>
<dbReference type="Proteomes" id="UP000235162">
    <property type="component" value="Unassembled WGS sequence"/>
</dbReference>